<name>I1CT65_RHIO9</name>
<evidence type="ECO:0000313" key="1">
    <source>
        <dbReference type="EMBL" id="EIE91645.1"/>
    </source>
</evidence>
<accession>I1CT65</accession>
<protein>
    <submittedName>
        <fullName evidence="1">Uncharacterized protein</fullName>
    </submittedName>
</protein>
<dbReference type="InParanoid" id="I1CT65"/>
<sequence length="86" mass="10059">MAKHQHKYKQNMTFTCDNELLGICHEYLYKVCGSDIGVKAYQAMSEYSFKADKQASNTANGAKYIREKYTMENNIKLKEVYTVFQR</sequence>
<gene>
    <name evidence="1" type="ORF">RO3G_16356</name>
</gene>
<dbReference type="GeneID" id="93623321"/>
<keyword evidence="2" id="KW-1185">Reference proteome</keyword>
<dbReference type="AlphaFoldDB" id="I1CT65"/>
<organism evidence="1 2">
    <name type="scientific">Rhizopus delemar (strain RA 99-880 / ATCC MYA-4621 / FGSC 9543 / NRRL 43880)</name>
    <name type="common">Mucormycosis agent</name>
    <name type="synonym">Rhizopus arrhizus var. delemar</name>
    <dbReference type="NCBI Taxonomy" id="246409"/>
    <lineage>
        <taxon>Eukaryota</taxon>
        <taxon>Fungi</taxon>
        <taxon>Fungi incertae sedis</taxon>
        <taxon>Mucoromycota</taxon>
        <taxon>Mucoromycotina</taxon>
        <taxon>Mucoromycetes</taxon>
        <taxon>Mucorales</taxon>
        <taxon>Mucorineae</taxon>
        <taxon>Rhizopodaceae</taxon>
        <taxon>Rhizopus</taxon>
    </lineage>
</organism>
<proteinExistence type="predicted"/>
<evidence type="ECO:0000313" key="2">
    <source>
        <dbReference type="Proteomes" id="UP000009138"/>
    </source>
</evidence>
<dbReference type="EMBL" id="CH476750">
    <property type="protein sequence ID" value="EIE91645.1"/>
    <property type="molecule type" value="Genomic_DNA"/>
</dbReference>
<reference evidence="1 2" key="1">
    <citation type="journal article" date="2009" name="PLoS Genet.">
        <title>Genomic analysis of the basal lineage fungus Rhizopus oryzae reveals a whole-genome duplication.</title>
        <authorList>
            <person name="Ma L.-J."/>
            <person name="Ibrahim A.S."/>
            <person name="Skory C."/>
            <person name="Grabherr M.G."/>
            <person name="Burger G."/>
            <person name="Butler M."/>
            <person name="Elias M."/>
            <person name="Idnurm A."/>
            <person name="Lang B.F."/>
            <person name="Sone T."/>
            <person name="Abe A."/>
            <person name="Calvo S.E."/>
            <person name="Corrochano L.M."/>
            <person name="Engels R."/>
            <person name="Fu J."/>
            <person name="Hansberg W."/>
            <person name="Kim J.-M."/>
            <person name="Kodira C.D."/>
            <person name="Koehrsen M.J."/>
            <person name="Liu B."/>
            <person name="Miranda-Saavedra D."/>
            <person name="O'Leary S."/>
            <person name="Ortiz-Castellanos L."/>
            <person name="Poulter R."/>
            <person name="Rodriguez-Romero J."/>
            <person name="Ruiz-Herrera J."/>
            <person name="Shen Y.-Q."/>
            <person name="Zeng Q."/>
            <person name="Galagan J."/>
            <person name="Birren B.W."/>
            <person name="Cuomo C.A."/>
            <person name="Wickes B.L."/>
        </authorList>
    </citation>
    <scope>NUCLEOTIDE SEQUENCE [LARGE SCALE GENOMIC DNA]</scope>
    <source>
        <strain evidence="2">RA 99-880 / ATCC MYA-4621 / FGSC 9543 / NRRL 43880</strain>
    </source>
</reference>
<dbReference type="Proteomes" id="UP000009138">
    <property type="component" value="Unassembled WGS sequence"/>
</dbReference>
<dbReference type="VEuPathDB" id="FungiDB:RO3G_16356"/>
<dbReference type="RefSeq" id="XP_067527041.1">
    <property type="nucleotide sequence ID" value="XM_067670940.1"/>
</dbReference>